<feature type="compositionally biased region" description="Basic residues" evidence="1">
    <location>
        <begin position="35"/>
        <end position="49"/>
    </location>
</feature>
<dbReference type="AlphaFoldDB" id="E4XK57"/>
<dbReference type="OrthoDB" id="10020858at2759"/>
<evidence type="ECO:0000256" key="1">
    <source>
        <dbReference type="SAM" id="MobiDB-lite"/>
    </source>
</evidence>
<dbReference type="Proteomes" id="UP000001307">
    <property type="component" value="Unassembled WGS sequence"/>
</dbReference>
<organism evidence="2">
    <name type="scientific">Oikopleura dioica</name>
    <name type="common">Tunicate</name>
    <dbReference type="NCBI Taxonomy" id="34765"/>
    <lineage>
        <taxon>Eukaryota</taxon>
        <taxon>Metazoa</taxon>
        <taxon>Chordata</taxon>
        <taxon>Tunicata</taxon>
        <taxon>Appendicularia</taxon>
        <taxon>Copelata</taxon>
        <taxon>Oikopleuridae</taxon>
        <taxon>Oikopleura</taxon>
    </lineage>
</organism>
<dbReference type="InterPro" id="IPR023252">
    <property type="entry name" value="Aurora_borealis_protein"/>
</dbReference>
<feature type="region of interest" description="Disordered" evidence="1">
    <location>
        <begin position="393"/>
        <end position="432"/>
    </location>
</feature>
<gene>
    <name evidence="2" type="ORF">GSOID_T00013007001</name>
</gene>
<name>E4XK57_OIKDI</name>
<dbReference type="InParanoid" id="E4XK57"/>
<feature type="compositionally biased region" description="Basic and acidic residues" evidence="1">
    <location>
        <begin position="1"/>
        <end position="10"/>
    </location>
</feature>
<feature type="region of interest" description="Disordered" evidence="1">
    <location>
        <begin position="1"/>
        <end position="88"/>
    </location>
</feature>
<feature type="region of interest" description="Disordered" evidence="1">
    <location>
        <begin position="264"/>
        <end position="327"/>
    </location>
</feature>
<accession>E4XK57</accession>
<keyword evidence="3" id="KW-1185">Reference proteome</keyword>
<evidence type="ECO:0000313" key="3">
    <source>
        <dbReference type="Proteomes" id="UP000001307"/>
    </source>
</evidence>
<feature type="compositionally biased region" description="Polar residues" evidence="1">
    <location>
        <begin position="288"/>
        <end position="326"/>
    </location>
</feature>
<feature type="compositionally biased region" description="Acidic residues" evidence="1">
    <location>
        <begin position="270"/>
        <end position="282"/>
    </location>
</feature>
<sequence>MVFRKIHEPTSMDENSLPETIYENEETTKFNQTPNRKRTPLTIRNRRMRPTSPSNCSSPTSNSIISSNGKSSSSSSSPGPSRSSSDYGFSSNSLNLPIVSPRCVVNPFETDGVMMSPSVLECVSNIGTPNSVKNGGWTLEQQSVLFPVPITDEQVDSQYQSTITNEDSTRNASACQEWLQQTDLTSPWTGHHESINKLRFNKSKSFSRLNCSNELTQEASTQTNTSLPPDFNLFEFLEKHGAPMQTIPSSREASLGSANSSLRRKLFEGPDGDSEEEEDDEVVPAPFQSPTRYQQPNQQVFTPTSEQFSSSPIKISPLSNATSPGALSTCGGGPELFDGTPFCSPFRSPFGNEDICLSPIPKEDPEKSMTPPTRTRRLLSDSADISKHLTFEDMESNENGLSSDSDLDETALEEAKNAQKVRNSSLNDEKPRLLDEIGNWTKLGCFGNYKKRRQEYEKGRPSRIDTYSIVGALPKQ</sequence>
<dbReference type="EMBL" id="FN653063">
    <property type="protein sequence ID" value="CBY24834.1"/>
    <property type="molecule type" value="Genomic_DNA"/>
</dbReference>
<feature type="compositionally biased region" description="Low complexity" evidence="1">
    <location>
        <begin position="50"/>
        <end position="85"/>
    </location>
</feature>
<dbReference type="Pfam" id="PF15280">
    <property type="entry name" value="BORA_N"/>
    <property type="match status" value="1"/>
</dbReference>
<reference evidence="2" key="1">
    <citation type="journal article" date="2010" name="Science">
        <title>Plasticity of animal genome architecture unmasked by rapid evolution of a pelagic tunicate.</title>
        <authorList>
            <person name="Denoeud F."/>
            <person name="Henriet S."/>
            <person name="Mungpakdee S."/>
            <person name="Aury J.M."/>
            <person name="Da Silva C."/>
            <person name="Brinkmann H."/>
            <person name="Mikhaleva J."/>
            <person name="Olsen L.C."/>
            <person name="Jubin C."/>
            <person name="Canestro C."/>
            <person name="Bouquet J.M."/>
            <person name="Danks G."/>
            <person name="Poulain J."/>
            <person name="Campsteijn C."/>
            <person name="Adamski M."/>
            <person name="Cross I."/>
            <person name="Yadetie F."/>
            <person name="Muffato M."/>
            <person name="Louis A."/>
            <person name="Butcher S."/>
            <person name="Tsagkogeorga G."/>
            <person name="Konrad A."/>
            <person name="Singh S."/>
            <person name="Jensen M.F."/>
            <person name="Cong E.H."/>
            <person name="Eikeseth-Otteraa H."/>
            <person name="Noel B."/>
            <person name="Anthouard V."/>
            <person name="Porcel B.M."/>
            <person name="Kachouri-Lafond R."/>
            <person name="Nishino A."/>
            <person name="Ugolini M."/>
            <person name="Chourrout P."/>
            <person name="Nishida H."/>
            <person name="Aasland R."/>
            <person name="Huzurbazar S."/>
            <person name="Westhof E."/>
            <person name="Delsuc F."/>
            <person name="Lehrach H."/>
            <person name="Reinhardt R."/>
            <person name="Weissenbach J."/>
            <person name="Roy S.W."/>
            <person name="Artiguenave F."/>
            <person name="Postlethwait J.H."/>
            <person name="Manak J.R."/>
            <person name="Thompson E.M."/>
            <person name="Jaillon O."/>
            <person name="Du Pasquier L."/>
            <person name="Boudinot P."/>
            <person name="Liberles D.A."/>
            <person name="Volff J.N."/>
            <person name="Philippe H."/>
            <person name="Lenhard B."/>
            <person name="Roest Crollius H."/>
            <person name="Wincker P."/>
            <person name="Chourrout D."/>
        </authorList>
    </citation>
    <scope>NUCLEOTIDE SEQUENCE [LARGE SCALE GENOMIC DNA]</scope>
</reference>
<feature type="region of interest" description="Disordered" evidence="1">
    <location>
        <begin position="358"/>
        <end position="381"/>
    </location>
</feature>
<evidence type="ECO:0000313" key="2">
    <source>
        <dbReference type="EMBL" id="CBY24834.1"/>
    </source>
</evidence>
<protein>
    <submittedName>
        <fullName evidence="2">Uncharacterized protein</fullName>
    </submittedName>
</protein>
<dbReference type="PRINTS" id="PR02038">
    <property type="entry name" value="AURORABORA"/>
</dbReference>
<proteinExistence type="predicted"/>